<dbReference type="EMBL" id="JADBEM010000001">
    <property type="protein sequence ID" value="MBE1606518.1"/>
    <property type="molecule type" value="Genomic_DNA"/>
</dbReference>
<dbReference type="InterPro" id="IPR029063">
    <property type="entry name" value="SAM-dependent_MTases_sf"/>
</dbReference>
<keyword evidence="2" id="KW-0808">Transferase</keyword>
<dbReference type="GO" id="GO:0008757">
    <property type="term" value="F:S-adenosylmethionine-dependent methyltransferase activity"/>
    <property type="evidence" value="ECO:0007669"/>
    <property type="project" value="InterPro"/>
</dbReference>
<dbReference type="RefSeq" id="WP_192750632.1">
    <property type="nucleotide sequence ID" value="NZ_BAABJL010000147.1"/>
</dbReference>
<dbReference type="Gene3D" id="3.40.50.150">
    <property type="entry name" value="Vaccinia Virus protein VP39"/>
    <property type="match status" value="1"/>
</dbReference>
<gene>
    <name evidence="2" type="ORF">HEB94_003366</name>
</gene>
<feature type="domain" description="Methyltransferase type 11" evidence="1">
    <location>
        <begin position="112"/>
        <end position="164"/>
    </location>
</feature>
<name>A0A927MWE6_9ACTN</name>
<accession>A0A927MWE6</accession>
<dbReference type="GO" id="GO:0032259">
    <property type="term" value="P:methylation"/>
    <property type="evidence" value="ECO:0007669"/>
    <property type="project" value="UniProtKB-KW"/>
</dbReference>
<dbReference type="InterPro" id="IPR013216">
    <property type="entry name" value="Methyltransf_11"/>
</dbReference>
<organism evidence="2 3">
    <name type="scientific">Actinopolymorpha pittospori</name>
    <dbReference type="NCBI Taxonomy" id="648752"/>
    <lineage>
        <taxon>Bacteria</taxon>
        <taxon>Bacillati</taxon>
        <taxon>Actinomycetota</taxon>
        <taxon>Actinomycetes</taxon>
        <taxon>Propionibacteriales</taxon>
        <taxon>Actinopolymorphaceae</taxon>
        <taxon>Actinopolymorpha</taxon>
    </lineage>
</organism>
<dbReference type="Pfam" id="PF08241">
    <property type="entry name" value="Methyltransf_11"/>
    <property type="match status" value="1"/>
</dbReference>
<keyword evidence="3" id="KW-1185">Reference proteome</keyword>
<evidence type="ECO:0000313" key="2">
    <source>
        <dbReference type="EMBL" id="MBE1606518.1"/>
    </source>
</evidence>
<evidence type="ECO:0000259" key="1">
    <source>
        <dbReference type="Pfam" id="PF08241"/>
    </source>
</evidence>
<sequence length="222" mass="24569">MLVTSRSAAEYHAMFDLAPEELAGARVLDCCAGGSSFTAETPTFVVAADPAYAAGRSVLAAAAHQGRVDGDRMIEDNADRFEWTWYGTRSRRTAMRVGAVERFVADLGARPSRYVAAALPDLPFADDSFDLVLCSHLLFTWANQFDQRWHRRAVLEMARVARREVRVFPLVLQGTGEPVPFLPALCEELEAAGHRTEQRKVPYRFQRGANHMLIVAGSSARV</sequence>
<proteinExistence type="predicted"/>
<evidence type="ECO:0000313" key="3">
    <source>
        <dbReference type="Proteomes" id="UP000638648"/>
    </source>
</evidence>
<keyword evidence="2" id="KW-0489">Methyltransferase</keyword>
<comment type="caution">
    <text evidence="2">The sequence shown here is derived from an EMBL/GenBank/DDBJ whole genome shotgun (WGS) entry which is preliminary data.</text>
</comment>
<dbReference type="SUPFAM" id="SSF53335">
    <property type="entry name" value="S-adenosyl-L-methionine-dependent methyltransferases"/>
    <property type="match status" value="1"/>
</dbReference>
<dbReference type="Proteomes" id="UP000638648">
    <property type="component" value="Unassembled WGS sequence"/>
</dbReference>
<dbReference type="AlphaFoldDB" id="A0A927MWE6"/>
<protein>
    <submittedName>
        <fullName evidence="2">SAM-dependent methyltransferase</fullName>
    </submittedName>
</protein>
<reference evidence="2" key="1">
    <citation type="submission" date="2020-10" db="EMBL/GenBank/DDBJ databases">
        <title>Sequencing the genomes of 1000 actinobacteria strains.</title>
        <authorList>
            <person name="Klenk H.-P."/>
        </authorList>
    </citation>
    <scope>NUCLEOTIDE SEQUENCE</scope>
    <source>
        <strain evidence="2">DSM 45354</strain>
    </source>
</reference>